<dbReference type="PANTHER" id="PTHR11006">
    <property type="entry name" value="PROTEIN ARGININE N-METHYLTRANSFERASE"/>
    <property type="match status" value="1"/>
</dbReference>
<proteinExistence type="predicted"/>
<dbReference type="Pfam" id="PF06325">
    <property type="entry name" value="PrmA"/>
    <property type="match status" value="1"/>
</dbReference>
<dbReference type="InterPro" id="IPR025799">
    <property type="entry name" value="Arg_MeTrfase"/>
</dbReference>
<sequence length="338" mass="38364">MEISEDYFDSYEEIDVHRLMLNDVPRMEAYKNAIFNNKHLFENKIVMDVGAGTGILSIFCAKNGAKKVYSVEASGLSKMITKVIAENELTDKIQVIENKLENIEVDSIEPVDIIISEWMGFYLLHEGMLNTILIARDRFLKKDGQLFPSVATIHAAPCQVPELFDFWDNVYDVKMTCVGEGLRQGKSSKPEVMLVDKNNLLGDSKVLAWIDIATITADEIDVVGGQELVFSCNKNGKYQGICLWFDVEFPGCELSTSPFNKPTHWKQTVIALPQSHDVEANEPVAVKITMKKDQLKPRWYNLELEVIDPDDAEHDIPCNCYMTKCIVSREFIKQHDNC</sequence>
<dbReference type="Proteomes" id="UP000639338">
    <property type="component" value="Unassembled WGS sequence"/>
</dbReference>
<evidence type="ECO:0000256" key="6">
    <source>
        <dbReference type="PROSITE-ProRule" id="PRU01015"/>
    </source>
</evidence>
<dbReference type="AlphaFoldDB" id="A0A835CUS9"/>
<gene>
    <name evidence="8" type="ORF">HCN44_005581</name>
</gene>
<dbReference type="GO" id="GO:0005634">
    <property type="term" value="C:nucleus"/>
    <property type="evidence" value="ECO:0007669"/>
    <property type="project" value="TreeGrafter"/>
</dbReference>
<dbReference type="CDD" id="cd02440">
    <property type="entry name" value="AdoMet_MTases"/>
    <property type="match status" value="1"/>
</dbReference>
<evidence type="ECO:0000256" key="5">
    <source>
        <dbReference type="ARBA" id="ARBA00049303"/>
    </source>
</evidence>
<evidence type="ECO:0000313" key="9">
    <source>
        <dbReference type="Proteomes" id="UP000639338"/>
    </source>
</evidence>
<keyword evidence="9" id="KW-1185">Reference proteome</keyword>
<dbReference type="Pfam" id="PF22528">
    <property type="entry name" value="PRMT_C"/>
    <property type="match status" value="1"/>
</dbReference>
<keyword evidence="3 6" id="KW-0808">Transferase</keyword>
<evidence type="ECO:0000256" key="4">
    <source>
        <dbReference type="ARBA" id="ARBA00022691"/>
    </source>
</evidence>
<name>A0A835CUS9_APHGI</name>
<dbReference type="GO" id="GO:0042054">
    <property type="term" value="F:histone methyltransferase activity"/>
    <property type="evidence" value="ECO:0007669"/>
    <property type="project" value="TreeGrafter"/>
</dbReference>
<dbReference type="Gene3D" id="3.40.50.150">
    <property type="entry name" value="Vaccinia Virus protein VP39"/>
    <property type="match status" value="1"/>
</dbReference>
<dbReference type="PROSITE" id="PS51678">
    <property type="entry name" value="SAM_MT_PRMT"/>
    <property type="match status" value="1"/>
</dbReference>
<reference evidence="8 9" key="1">
    <citation type="submission" date="2020-08" db="EMBL/GenBank/DDBJ databases">
        <title>Aphidius gifuensis genome sequencing and assembly.</title>
        <authorList>
            <person name="Du Z."/>
        </authorList>
    </citation>
    <scope>NUCLEOTIDE SEQUENCE [LARGE SCALE GENOMIC DNA]</scope>
    <source>
        <strain evidence="8">YNYX2018</strain>
        <tissue evidence="8">Adults</tissue>
    </source>
</reference>
<keyword evidence="2 6" id="KW-0489">Methyltransferase</keyword>
<dbReference type="PANTHER" id="PTHR11006:SF122">
    <property type="entry name" value="ARGININE METHYLTRANSFERASE 8"/>
    <property type="match status" value="1"/>
</dbReference>
<dbReference type="FunFam" id="3.40.50.150:FF:000003">
    <property type="entry name" value="Blast:Protein arginine N-methyltransferase 1"/>
    <property type="match status" value="1"/>
</dbReference>
<dbReference type="InterPro" id="IPR055135">
    <property type="entry name" value="PRMT_dom"/>
</dbReference>
<dbReference type="Gene3D" id="2.70.160.11">
    <property type="entry name" value="Hnrnp arginine n-methyltransferase1"/>
    <property type="match status" value="1"/>
</dbReference>
<evidence type="ECO:0000259" key="7">
    <source>
        <dbReference type="Pfam" id="PF22528"/>
    </source>
</evidence>
<comment type="caution">
    <text evidence="8">The sequence shown here is derived from an EMBL/GenBank/DDBJ whole genome shotgun (WGS) entry which is preliminary data.</text>
</comment>
<dbReference type="InterPro" id="IPR029063">
    <property type="entry name" value="SAM-dependent_MTases_sf"/>
</dbReference>
<dbReference type="GO" id="GO:0035242">
    <property type="term" value="F:protein-arginine omega-N asymmetric methyltransferase activity"/>
    <property type="evidence" value="ECO:0007669"/>
    <property type="project" value="UniProtKB-EC"/>
</dbReference>
<dbReference type="OrthoDB" id="7848332at2759"/>
<evidence type="ECO:0000256" key="2">
    <source>
        <dbReference type="ARBA" id="ARBA00022603"/>
    </source>
</evidence>
<organism evidence="8 9">
    <name type="scientific">Aphidius gifuensis</name>
    <name type="common">Parasitoid wasp</name>
    <dbReference type="NCBI Taxonomy" id="684658"/>
    <lineage>
        <taxon>Eukaryota</taxon>
        <taxon>Metazoa</taxon>
        <taxon>Ecdysozoa</taxon>
        <taxon>Arthropoda</taxon>
        <taxon>Hexapoda</taxon>
        <taxon>Insecta</taxon>
        <taxon>Pterygota</taxon>
        <taxon>Neoptera</taxon>
        <taxon>Endopterygota</taxon>
        <taxon>Hymenoptera</taxon>
        <taxon>Apocrita</taxon>
        <taxon>Ichneumonoidea</taxon>
        <taxon>Braconidae</taxon>
        <taxon>Aphidiinae</taxon>
        <taxon>Aphidius</taxon>
    </lineage>
</organism>
<dbReference type="GO" id="GO:0032259">
    <property type="term" value="P:methylation"/>
    <property type="evidence" value="ECO:0007669"/>
    <property type="project" value="UniProtKB-KW"/>
</dbReference>
<evidence type="ECO:0000256" key="1">
    <source>
        <dbReference type="ARBA" id="ARBA00011925"/>
    </source>
</evidence>
<evidence type="ECO:0000313" key="8">
    <source>
        <dbReference type="EMBL" id="KAF7997304.1"/>
    </source>
</evidence>
<accession>A0A835CUS9</accession>
<dbReference type="EC" id="2.1.1.319" evidence="1"/>
<protein>
    <recommendedName>
        <fullName evidence="1">type I protein arginine methyltransferase</fullName>
        <ecNumber evidence="1">2.1.1.319</ecNumber>
    </recommendedName>
</protein>
<dbReference type="EMBL" id="JACMRX010000001">
    <property type="protein sequence ID" value="KAF7997304.1"/>
    <property type="molecule type" value="Genomic_DNA"/>
</dbReference>
<evidence type="ECO:0000256" key="3">
    <source>
        <dbReference type="ARBA" id="ARBA00022679"/>
    </source>
</evidence>
<feature type="domain" description="Protein arginine N-methyltransferase" evidence="7">
    <location>
        <begin position="151"/>
        <end position="305"/>
    </location>
</feature>
<keyword evidence="4 6" id="KW-0949">S-adenosyl-L-methionine</keyword>
<dbReference type="SUPFAM" id="SSF53335">
    <property type="entry name" value="S-adenosyl-L-methionine-dependent methyltransferases"/>
    <property type="match status" value="1"/>
</dbReference>
<comment type="catalytic activity">
    <reaction evidence="5">
        <text>L-arginyl-[protein] + S-adenosyl-L-methionine = N(omega)-methyl-L-arginyl-[protein] + S-adenosyl-L-homocysteine + H(+)</text>
        <dbReference type="Rhea" id="RHEA:48100"/>
        <dbReference type="Rhea" id="RHEA-COMP:10532"/>
        <dbReference type="Rhea" id="RHEA-COMP:11990"/>
        <dbReference type="ChEBI" id="CHEBI:15378"/>
        <dbReference type="ChEBI" id="CHEBI:29965"/>
        <dbReference type="ChEBI" id="CHEBI:57856"/>
        <dbReference type="ChEBI" id="CHEBI:59789"/>
        <dbReference type="ChEBI" id="CHEBI:65280"/>
    </reaction>
    <physiologicalReaction direction="left-to-right" evidence="5">
        <dbReference type="Rhea" id="RHEA:48101"/>
    </physiologicalReaction>
</comment>
<dbReference type="GO" id="GO:0035241">
    <property type="term" value="F:protein-arginine omega-N monomethyltransferase activity"/>
    <property type="evidence" value="ECO:0007669"/>
    <property type="project" value="TreeGrafter"/>
</dbReference>